<accession>A0A9N9LYK2</accession>
<dbReference type="AlphaFoldDB" id="A0A9N9LYK2"/>
<evidence type="ECO:0000313" key="4">
    <source>
        <dbReference type="Proteomes" id="UP000701801"/>
    </source>
</evidence>
<dbReference type="EMBL" id="CAJVRM010000573">
    <property type="protein sequence ID" value="CAG8982107.1"/>
    <property type="molecule type" value="Genomic_DNA"/>
</dbReference>
<dbReference type="Proteomes" id="UP000701801">
    <property type="component" value="Unassembled WGS sequence"/>
</dbReference>
<sequence>MNQTNDEKIDLSKSLPETPAPTTLGIEELKGLTEVDNQRGKMARLIHFRIFTLFLIALLALGVYSQSIAKRTVVSVPTQESTETENFRELLNSLDPSTLHEILHEHLKEKYQHGVYQEDKKAMEVVHQQNAEVAITLIELAKRQAPGNGTTVTLPAGPPTTISTTVSITSTPPTSSVVVISTSSVAVPTSAPPSSSAVQPSQPSQTQAPPTSVQQPTSATRPSLTEVPSQPGSSTQAMGTSSERHSQSSITNVGTTSTSTSQATSSALTPSSRQTTSDSREPTSTSAPSPTTTTEPQSSITQQVVFETTLANGSQSFVTSVTVVPAQQPAQTGAASKTESGSASLQTNAAQKNGYEMRAALLGAVGMAVAAVI</sequence>
<keyword evidence="2" id="KW-0812">Transmembrane</keyword>
<gene>
    <name evidence="3" type="ORF">HYALB_00003199</name>
</gene>
<comment type="caution">
    <text evidence="3">The sequence shown here is derived from an EMBL/GenBank/DDBJ whole genome shotgun (WGS) entry which is preliminary data.</text>
</comment>
<proteinExistence type="predicted"/>
<name>A0A9N9LYK2_9HELO</name>
<feature type="compositionally biased region" description="Basic and acidic residues" evidence="1">
    <location>
        <begin position="1"/>
        <end position="11"/>
    </location>
</feature>
<keyword evidence="2" id="KW-1133">Transmembrane helix</keyword>
<feature type="compositionally biased region" description="Polar residues" evidence="1">
    <location>
        <begin position="219"/>
        <end position="254"/>
    </location>
</feature>
<evidence type="ECO:0000256" key="2">
    <source>
        <dbReference type="SAM" id="Phobius"/>
    </source>
</evidence>
<protein>
    <submittedName>
        <fullName evidence="3">Uncharacterized protein</fullName>
    </submittedName>
</protein>
<feature type="compositionally biased region" description="Low complexity" evidence="1">
    <location>
        <begin position="282"/>
        <end position="299"/>
    </location>
</feature>
<dbReference type="OrthoDB" id="5427732at2759"/>
<keyword evidence="2" id="KW-0472">Membrane</keyword>
<feature type="region of interest" description="Disordered" evidence="1">
    <location>
        <begin position="1"/>
        <end position="22"/>
    </location>
</feature>
<evidence type="ECO:0000256" key="1">
    <source>
        <dbReference type="SAM" id="MobiDB-lite"/>
    </source>
</evidence>
<reference evidence="3" key="1">
    <citation type="submission" date="2021-07" db="EMBL/GenBank/DDBJ databases">
        <authorList>
            <person name="Durling M."/>
        </authorList>
    </citation>
    <scope>NUCLEOTIDE SEQUENCE</scope>
</reference>
<organism evidence="3 4">
    <name type="scientific">Hymenoscyphus albidus</name>
    <dbReference type="NCBI Taxonomy" id="595503"/>
    <lineage>
        <taxon>Eukaryota</taxon>
        <taxon>Fungi</taxon>
        <taxon>Dikarya</taxon>
        <taxon>Ascomycota</taxon>
        <taxon>Pezizomycotina</taxon>
        <taxon>Leotiomycetes</taxon>
        <taxon>Helotiales</taxon>
        <taxon>Helotiaceae</taxon>
        <taxon>Hymenoscyphus</taxon>
    </lineage>
</organism>
<evidence type="ECO:0000313" key="3">
    <source>
        <dbReference type="EMBL" id="CAG8982107.1"/>
    </source>
</evidence>
<feature type="transmembrane region" description="Helical" evidence="2">
    <location>
        <begin position="46"/>
        <end position="64"/>
    </location>
</feature>
<keyword evidence="4" id="KW-1185">Reference proteome</keyword>
<feature type="region of interest" description="Disordered" evidence="1">
    <location>
        <begin position="186"/>
        <end position="299"/>
    </location>
</feature>
<feature type="compositionally biased region" description="Low complexity" evidence="1">
    <location>
        <begin position="186"/>
        <end position="218"/>
    </location>
</feature>
<feature type="compositionally biased region" description="Low complexity" evidence="1">
    <location>
        <begin position="255"/>
        <end position="272"/>
    </location>
</feature>